<evidence type="ECO:0000256" key="6">
    <source>
        <dbReference type="ARBA" id="ARBA00047422"/>
    </source>
</evidence>
<dbReference type="Gene3D" id="3.90.120.10">
    <property type="entry name" value="DNA Methylase, subunit A, domain 2"/>
    <property type="match status" value="1"/>
</dbReference>
<evidence type="ECO:0000256" key="2">
    <source>
        <dbReference type="ARBA" id="ARBA00022603"/>
    </source>
</evidence>
<reference evidence="8 9" key="1">
    <citation type="submission" date="2019-02" db="EMBL/GenBank/DDBJ databases">
        <title>Deep-cultivation of Planctomycetes and their phenomic and genomic characterization uncovers novel biology.</title>
        <authorList>
            <person name="Wiegand S."/>
            <person name="Jogler M."/>
            <person name="Boedeker C."/>
            <person name="Pinto D."/>
            <person name="Vollmers J."/>
            <person name="Rivas-Marin E."/>
            <person name="Kohn T."/>
            <person name="Peeters S.H."/>
            <person name="Heuer A."/>
            <person name="Rast P."/>
            <person name="Oberbeckmann S."/>
            <person name="Bunk B."/>
            <person name="Jeske O."/>
            <person name="Meyerdierks A."/>
            <person name="Storesund J.E."/>
            <person name="Kallscheuer N."/>
            <person name="Luecker S."/>
            <person name="Lage O.M."/>
            <person name="Pohl T."/>
            <person name="Merkel B.J."/>
            <person name="Hornburger P."/>
            <person name="Mueller R.-W."/>
            <person name="Bruemmer F."/>
            <person name="Labrenz M."/>
            <person name="Spormann A.M."/>
            <person name="Op den Camp H."/>
            <person name="Overmann J."/>
            <person name="Amann R."/>
            <person name="Jetten M.S.M."/>
            <person name="Mascher T."/>
            <person name="Medema M.H."/>
            <person name="Devos D.P."/>
            <person name="Kaster A.-K."/>
            <person name="Ovreas L."/>
            <person name="Rohde M."/>
            <person name="Galperin M.Y."/>
            <person name="Jogler C."/>
        </authorList>
    </citation>
    <scope>NUCLEOTIDE SEQUENCE [LARGE SCALE GENOMIC DNA]</scope>
    <source>
        <strain evidence="8 9">KS4</strain>
    </source>
</reference>
<dbReference type="GO" id="GO:0044027">
    <property type="term" value="P:negative regulation of gene expression via chromosomal CpG island methylation"/>
    <property type="evidence" value="ECO:0007669"/>
    <property type="project" value="TreeGrafter"/>
</dbReference>
<sequence length="502" mass="55570">MTARAGATFRDDLFDGLVIDSFAGGGGASTGIEAALGRPVDYSINHDDEAVKMHEWNHPGTTHFCEDIWGVDPRDVAKGRDVGLAWFSPDCKHFSKAKGGKPVSPRVRGLAWVVLRWMTHVEPDVVFLENVEEFEGWGPLDKTGKPCTKRKGHIFNKFIEKIRDRGYEVEWRVLKACDFGAPTIRKRFFMIARRDGKPIVWPEPTHGPGLIPYRTAADIIDFTQPICSIFADQDEANAWAKYHGLHRPKRPLAEKTHARIAAGIDRHIFKDPEPFIVDDAAYTMVQSGYGERKGQAPRALDLNKPLGTIVGTCKHALVAAFIAKHFGGVVGVRADKPFPTITSRGTQNMLVTSQLTHFYGTDQGKAGSMSEPVKTVTSGGQHIGEVRAFLLKYYGNDKHGQSFNEPLHTIPTHERFGMVFVNGEPYHITDISMRMLTPRELYRAQGFPDSYIIGDGSHGESVLTKSAQVRMCGNSVCPVMAEVLVRANCVESEVESELLATA</sequence>
<accession>A0A517YVN4</accession>
<dbReference type="AlphaFoldDB" id="A0A517YVN4"/>
<dbReference type="SUPFAM" id="SSF53335">
    <property type="entry name" value="S-adenosyl-L-methionine-dependent methyltransferases"/>
    <property type="match status" value="1"/>
</dbReference>
<gene>
    <name evidence="8" type="primary">bspRIM</name>
    <name evidence="8" type="ORF">KS4_23640</name>
</gene>
<dbReference type="Pfam" id="PF00145">
    <property type="entry name" value="DNA_methylase"/>
    <property type="match status" value="2"/>
</dbReference>
<dbReference type="OrthoDB" id="9813719at2"/>
<evidence type="ECO:0000256" key="7">
    <source>
        <dbReference type="PROSITE-ProRule" id="PRU01016"/>
    </source>
</evidence>
<dbReference type="PANTHER" id="PTHR10629:SF52">
    <property type="entry name" value="DNA (CYTOSINE-5)-METHYLTRANSFERASE 1"/>
    <property type="match status" value="1"/>
</dbReference>
<dbReference type="PROSITE" id="PS51679">
    <property type="entry name" value="SAM_MT_C5"/>
    <property type="match status" value="1"/>
</dbReference>
<evidence type="ECO:0000256" key="3">
    <source>
        <dbReference type="ARBA" id="ARBA00022679"/>
    </source>
</evidence>
<evidence type="ECO:0000256" key="5">
    <source>
        <dbReference type="ARBA" id="ARBA00022747"/>
    </source>
</evidence>
<dbReference type="Proteomes" id="UP000317369">
    <property type="component" value="Chromosome"/>
</dbReference>
<dbReference type="PRINTS" id="PR00105">
    <property type="entry name" value="C5METTRFRASE"/>
</dbReference>
<keyword evidence="9" id="KW-1185">Reference proteome</keyword>
<keyword evidence="2 7" id="KW-0489">Methyltransferase</keyword>
<dbReference type="KEGG" id="pcor:KS4_23640"/>
<dbReference type="RefSeq" id="WP_145078019.1">
    <property type="nucleotide sequence ID" value="NZ_CP036425.1"/>
</dbReference>
<evidence type="ECO:0000313" key="9">
    <source>
        <dbReference type="Proteomes" id="UP000317369"/>
    </source>
</evidence>
<dbReference type="InterPro" id="IPR001525">
    <property type="entry name" value="C5_MeTfrase"/>
</dbReference>
<keyword evidence="5" id="KW-0680">Restriction system</keyword>
<dbReference type="InterPro" id="IPR029063">
    <property type="entry name" value="SAM-dependent_MTases_sf"/>
</dbReference>
<dbReference type="EC" id="2.1.1.37" evidence="1"/>
<feature type="active site" evidence="7">
    <location>
        <position position="91"/>
    </location>
</feature>
<proteinExistence type="inferred from homology"/>
<dbReference type="REBASE" id="355721">
    <property type="entry name" value="M.PbaKS4ORF23640P"/>
</dbReference>
<dbReference type="GO" id="GO:0003677">
    <property type="term" value="F:DNA binding"/>
    <property type="evidence" value="ECO:0007669"/>
    <property type="project" value="TreeGrafter"/>
</dbReference>
<evidence type="ECO:0000313" key="8">
    <source>
        <dbReference type="EMBL" id="QDU34297.1"/>
    </source>
</evidence>
<dbReference type="PANTHER" id="PTHR10629">
    <property type="entry name" value="CYTOSINE-SPECIFIC METHYLTRANSFERASE"/>
    <property type="match status" value="1"/>
</dbReference>
<protein>
    <recommendedName>
        <fullName evidence="1">DNA (cytosine-5-)-methyltransferase</fullName>
        <ecNumber evidence="1">2.1.1.37</ecNumber>
    </recommendedName>
</protein>
<comment type="catalytic activity">
    <reaction evidence="6">
        <text>a 2'-deoxycytidine in DNA + S-adenosyl-L-methionine = a 5-methyl-2'-deoxycytidine in DNA + S-adenosyl-L-homocysteine + H(+)</text>
        <dbReference type="Rhea" id="RHEA:13681"/>
        <dbReference type="Rhea" id="RHEA-COMP:11369"/>
        <dbReference type="Rhea" id="RHEA-COMP:11370"/>
        <dbReference type="ChEBI" id="CHEBI:15378"/>
        <dbReference type="ChEBI" id="CHEBI:57856"/>
        <dbReference type="ChEBI" id="CHEBI:59789"/>
        <dbReference type="ChEBI" id="CHEBI:85452"/>
        <dbReference type="ChEBI" id="CHEBI:85454"/>
        <dbReference type="EC" id="2.1.1.37"/>
    </reaction>
</comment>
<dbReference type="Gene3D" id="3.40.50.150">
    <property type="entry name" value="Vaccinia Virus protein VP39"/>
    <property type="match status" value="1"/>
</dbReference>
<dbReference type="GO" id="GO:0032259">
    <property type="term" value="P:methylation"/>
    <property type="evidence" value="ECO:0007669"/>
    <property type="project" value="UniProtKB-KW"/>
</dbReference>
<evidence type="ECO:0000256" key="1">
    <source>
        <dbReference type="ARBA" id="ARBA00011975"/>
    </source>
</evidence>
<dbReference type="EMBL" id="CP036425">
    <property type="protein sequence ID" value="QDU34297.1"/>
    <property type="molecule type" value="Genomic_DNA"/>
</dbReference>
<organism evidence="8 9">
    <name type="scientific">Poriferisphaera corsica</name>
    <dbReference type="NCBI Taxonomy" id="2528020"/>
    <lineage>
        <taxon>Bacteria</taxon>
        <taxon>Pseudomonadati</taxon>
        <taxon>Planctomycetota</taxon>
        <taxon>Phycisphaerae</taxon>
        <taxon>Phycisphaerales</taxon>
        <taxon>Phycisphaeraceae</taxon>
        <taxon>Poriferisphaera</taxon>
    </lineage>
</organism>
<dbReference type="GO" id="GO:0003886">
    <property type="term" value="F:DNA (cytosine-5-)-methyltransferase activity"/>
    <property type="evidence" value="ECO:0007669"/>
    <property type="project" value="UniProtKB-EC"/>
</dbReference>
<comment type="similarity">
    <text evidence="7">Belongs to the class I-like SAM-binding methyltransferase superfamily. C5-methyltransferase family.</text>
</comment>
<evidence type="ECO:0000256" key="4">
    <source>
        <dbReference type="ARBA" id="ARBA00022691"/>
    </source>
</evidence>
<name>A0A517YVN4_9BACT</name>
<dbReference type="InterPro" id="IPR050390">
    <property type="entry name" value="C5-Methyltransferase"/>
</dbReference>
<dbReference type="GO" id="GO:0009307">
    <property type="term" value="P:DNA restriction-modification system"/>
    <property type="evidence" value="ECO:0007669"/>
    <property type="project" value="UniProtKB-KW"/>
</dbReference>
<keyword evidence="3 7" id="KW-0808">Transferase</keyword>
<keyword evidence="4 7" id="KW-0949">S-adenosyl-L-methionine</keyword>